<evidence type="ECO:0000256" key="1">
    <source>
        <dbReference type="SAM" id="Phobius"/>
    </source>
</evidence>
<accession>A0A127VBX0</accession>
<dbReference type="InterPro" id="IPR002656">
    <property type="entry name" value="Acyl_transf_3_dom"/>
</dbReference>
<dbReference type="PATRIC" id="fig|188932.3.peg.1898"/>
<feature type="transmembrane region" description="Helical" evidence="1">
    <location>
        <begin position="166"/>
        <end position="185"/>
    </location>
</feature>
<dbReference type="PROSITE" id="PS50244">
    <property type="entry name" value="S5A_REDUCTASE"/>
    <property type="match status" value="1"/>
</dbReference>
<feature type="transmembrane region" description="Helical" evidence="1">
    <location>
        <begin position="12"/>
        <end position="28"/>
    </location>
</feature>
<dbReference type="Proteomes" id="UP000071561">
    <property type="component" value="Chromosome"/>
</dbReference>
<dbReference type="GO" id="GO:0009103">
    <property type="term" value="P:lipopolysaccharide biosynthetic process"/>
    <property type="evidence" value="ECO:0007669"/>
    <property type="project" value="TreeGrafter"/>
</dbReference>
<evidence type="ECO:0000313" key="4">
    <source>
        <dbReference type="EMBL" id="AMP98727.1"/>
    </source>
</evidence>
<dbReference type="InterPro" id="IPR050879">
    <property type="entry name" value="Acyltransferase_3"/>
</dbReference>
<evidence type="ECO:0000313" key="5">
    <source>
        <dbReference type="Proteomes" id="UP000071561"/>
    </source>
</evidence>
<keyword evidence="1" id="KW-1133">Transmembrane helix</keyword>
<feature type="domain" description="Acyltransferase 3" evidence="2">
    <location>
        <begin position="10"/>
        <end position="328"/>
    </location>
</feature>
<feature type="transmembrane region" description="Helical" evidence="1">
    <location>
        <begin position="76"/>
        <end position="97"/>
    </location>
</feature>
<dbReference type="RefSeq" id="WP_068399500.1">
    <property type="nucleotide sequence ID" value="NZ_CP014504.1"/>
</dbReference>
<dbReference type="AlphaFoldDB" id="A0A127VBX0"/>
<dbReference type="Pfam" id="PF19040">
    <property type="entry name" value="SGNH"/>
    <property type="match status" value="1"/>
</dbReference>
<feature type="transmembrane region" description="Helical" evidence="1">
    <location>
        <begin position="191"/>
        <end position="211"/>
    </location>
</feature>
<feature type="transmembrane region" description="Helical" evidence="1">
    <location>
        <begin position="308"/>
        <end position="331"/>
    </location>
</feature>
<dbReference type="PANTHER" id="PTHR23028:SF53">
    <property type="entry name" value="ACYL_TRANSF_3 DOMAIN-CONTAINING PROTEIN"/>
    <property type="match status" value="1"/>
</dbReference>
<dbReference type="OrthoDB" id="290051at2"/>
<proteinExistence type="predicted"/>
<dbReference type="InterPro" id="IPR043968">
    <property type="entry name" value="SGNH"/>
</dbReference>
<feature type="transmembrane region" description="Helical" evidence="1">
    <location>
        <begin position="281"/>
        <end position="302"/>
    </location>
</feature>
<reference evidence="4 5" key="1">
    <citation type="submission" date="2016-03" db="EMBL/GenBank/DDBJ databases">
        <title>Complete genome sequence of Pedobacter cryoconitis PAMC 27485.</title>
        <authorList>
            <person name="Lee J."/>
            <person name="Kim O.-S."/>
        </authorList>
    </citation>
    <scope>NUCLEOTIDE SEQUENCE [LARGE SCALE GENOMIC DNA]</scope>
    <source>
        <strain evidence="4 5">PAMC 27485</strain>
    </source>
</reference>
<dbReference type="Pfam" id="PF01757">
    <property type="entry name" value="Acyl_transf_3"/>
    <property type="match status" value="1"/>
</dbReference>
<feature type="transmembrane region" description="Helical" evidence="1">
    <location>
        <begin position="246"/>
        <end position="269"/>
    </location>
</feature>
<evidence type="ECO:0000259" key="2">
    <source>
        <dbReference type="Pfam" id="PF01757"/>
    </source>
</evidence>
<keyword evidence="1" id="KW-0472">Membrane</keyword>
<gene>
    <name evidence="4" type="ORF">AY601_1818</name>
</gene>
<feature type="transmembrane region" description="Helical" evidence="1">
    <location>
        <begin position="140"/>
        <end position="159"/>
    </location>
</feature>
<feature type="transmembrane region" description="Helical" evidence="1">
    <location>
        <begin position="34"/>
        <end position="55"/>
    </location>
</feature>
<sequence>MNQKGIYRIDIQSIRAIAVISVVIFHFNKFLLPGGFIGVDIFFVISGYLITSIIIKQKENNTFRFKKFYLNRIKRIVPAYLFLLLFVTVCTTILFIGKDFSNFRSILANSIIFNSNNYLPVAINDYFGARAEQTPLLHTWTLSVEMQFYLMLPIVLIFLPGRFNKYIFPIIIILLTAYAAYKIRLGDKQGMYFSLLARIPEFLLGSVAILWRLEEKTSIRMRNILSLTGITAIVFSFIFISEASDFPGFLSLIPCVGSLFILISCGSWFNKIISAKPIVYIGELSYSIYLWHWPVLAFLRYYSDSYILNLNLTIFALTAIACLSWLSYRFIETPFKDLKENRKFFIFFIPPVICLISLGFLSKSINSKIFITTDEVTSPNALGLENHSKGDRIIIRGDTSSAKELLLIGDSHALHLNPFFDVIGKAHNFKFRSITYDTFINIPTFDIKSTQSSILQIDNWNKQQKILKPIINKSKIIVIAGLWKDKGQEEIKSLENFFKKISKNQQLIIVSDVPHFSGNPIKYQRFKYLGLPVINSFNALYDKDDYKRLFMIKKKYPNVHFLDLRNSKLFKLKDFPFCNGTCLYYDNSHLNAIGSKLYGKAEDKKVMVLLDQLFKQSL</sequence>
<feature type="transmembrane region" description="Helical" evidence="1">
    <location>
        <begin position="223"/>
        <end position="240"/>
    </location>
</feature>
<name>A0A127VBX0_9SPHI</name>
<dbReference type="GO" id="GO:0016020">
    <property type="term" value="C:membrane"/>
    <property type="evidence" value="ECO:0007669"/>
    <property type="project" value="TreeGrafter"/>
</dbReference>
<feature type="domain" description="SGNH" evidence="3">
    <location>
        <begin position="395"/>
        <end position="600"/>
    </location>
</feature>
<dbReference type="GO" id="GO:0016747">
    <property type="term" value="F:acyltransferase activity, transferring groups other than amino-acyl groups"/>
    <property type="evidence" value="ECO:0007669"/>
    <property type="project" value="InterPro"/>
</dbReference>
<keyword evidence="5" id="KW-1185">Reference proteome</keyword>
<dbReference type="KEGG" id="pcm:AY601_1818"/>
<keyword evidence="1" id="KW-0812">Transmembrane</keyword>
<organism evidence="4 5">
    <name type="scientific">Pedobacter cryoconitis</name>
    <dbReference type="NCBI Taxonomy" id="188932"/>
    <lineage>
        <taxon>Bacteria</taxon>
        <taxon>Pseudomonadati</taxon>
        <taxon>Bacteroidota</taxon>
        <taxon>Sphingobacteriia</taxon>
        <taxon>Sphingobacteriales</taxon>
        <taxon>Sphingobacteriaceae</taxon>
        <taxon>Pedobacter</taxon>
    </lineage>
</organism>
<protein>
    <submittedName>
        <fullName evidence="4">Uncharacterized protein</fullName>
    </submittedName>
</protein>
<evidence type="ECO:0000259" key="3">
    <source>
        <dbReference type="Pfam" id="PF19040"/>
    </source>
</evidence>
<feature type="transmembrane region" description="Helical" evidence="1">
    <location>
        <begin position="343"/>
        <end position="361"/>
    </location>
</feature>
<dbReference type="EMBL" id="CP014504">
    <property type="protein sequence ID" value="AMP98727.1"/>
    <property type="molecule type" value="Genomic_DNA"/>
</dbReference>
<dbReference type="PANTHER" id="PTHR23028">
    <property type="entry name" value="ACETYLTRANSFERASE"/>
    <property type="match status" value="1"/>
</dbReference>